<protein>
    <recommendedName>
        <fullName evidence="3 8">Dihydrofolate reductase</fullName>
        <ecNumber evidence="3 8">1.5.1.3</ecNumber>
    </recommendedName>
</protein>
<dbReference type="EC" id="1.5.1.3" evidence="3 8"/>
<dbReference type="PRINTS" id="PR00070">
    <property type="entry name" value="DHFR"/>
</dbReference>
<evidence type="ECO:0000313" key="11">
    <source>
        <dbReference type="Proteomes" id="UP000753802"/>
    </source>
</evidence>
<accession>A0ABW9ZVR2</accession>
<keyword evidence="6 8" id="KW-0560">Oxidoreductase</keyword>
<dbReference type="InterPro" id="IPR001796">
    <property type="entry name" value="DHFR_dom"/>
</dbReference>
<evidence type="ECO:0000313" key="10">
    <source>
        <dbReference type="EMBL" id="NCI51257.1"/>
    </source>
</evidence>
<evidence type="ECO:0000256" key="8">
    <source>
        <dbReference type="PIRNR" id="PIRNR000194"/>
    </source>
</evidence>
<comment type="similarity">
    <text evidence="2 8">Belongs to the dihydrofolate reductase family.</text>
</comment>
<dbReference type="PROSITE" id="PS51330">
    <property type="entry name" value="DHFR_2"/>
    <property type="match status" value="1"/>
</dbReference>
<dbReference type="Gene3D" id="3.40.430.10">
    <property type="entry name" value="Dihydrofolate Reductase, subunit A"/>
    <property type="match status" value="1"/>
</dbReference>
<reference evidence="10 11" key="1">
    <citation type="submission" date="2020-01" db="EMBL/GenBank/DDBJ databases">
        <title>Genome analysis.</title>
        <authorList>
            <person name="Wu S."/>
            <person name="Wang G."/>
        </authorList>
    </citation>
    <scope>NUCLEOTIDE SEQUENCE [LARGE SCALE GENOMIC DNA]</scope>
    <source>
        <strain evidence="10 11">SYL130</strain>
    </source>
</reference>
<proteinExistence type="inferred from homology"/>
<comment type="caution">
    <text evidence="10">The sequence shown here is derived from an EMBL/GenBank/DDBJ whole genome shotgun (WGS) entry which is preliminary data.</text>
</comment>
<dbReference type="EMBL" id="JAACJS010000015">
    <property type="protein sequence ID" value="NCI51257.1"/>
    <property type="molecule type" value="Genomic_DNA"/>
</dbReference>
<comment type="pathway">
    <text evidence="1 8">Cofactor biosynthesis; tetrahydrofolate biosynthesis; 5,6,7,8-tetrahydrofolate from 7,8-dihydrofolate: step 1/1.</text>
</comment>
<evidence type="ECO:0000256" key="1">
    <source>
        <dbReference type="ARBA" id="ARBA00004903"/>
    </source>
</evidence>
<dbReference type="Proteomes" id="UP000753802">
    <property type="component" value="Unassembled WGS sequence"/>
</dbReference>
<evidence type="ECO:0000256" key="2">
    <source>
        <dbReference type="ARBA" id="ARBA00009539"/>
    </source>
</evidence>
<evidence type="ECO:0000256" key="6">
    <source>
        <dbReference type="ARBA" id="ARBA00023002"/>
    </source>
</evidence>
<evidence type="ECO:0000259" key="9">
    <source>
        <dbReference type="PROSITE" id="PS51330"/>
    </source>
</evidence>
<evidence type="ECO:0000256" key="3">
    <source>
        <dbReference type="ARBA" id="ARBA00012856"/>
    </source>
</evidence>
<dbReference type="SUPFAM" id="SSF53597">
    <property type="entry name" value="Dihydrofolate reductase-like"/>
    <property type="match status" value="1"/>
</dbReference>
<keyword evidence="4 8" id="KW-0554">One-carbon metabolism</keyword>
<gene>
    <name evidence="10" type="ORF">GWC95_15090</name>
</gene>
<dbReference type="InterPro" id="IPR024072">
    <property type="entry name" value="DHFR-like_dom_sf"/>
</dbReference>
<dbReference type="CDD" id="cd00209">
    <property type="entry name" value="DHFR"/>
    <property type="match status" value="1"/>
</dbReference>
<dbReference type="InterPro" id="IPR012259">
    <property type="entry name" value="DHFR"/>
</dbReference>
<dbReference type="PANTHER" id="PTHR48069">
    <property type="entry name" value="DIHYDROFOLATE REDUCTASE"/>
    <property type="match status" value="1"/>
</dbReference>
<comment type="catalytic activity">
    <reaction evidence="8">
        <text>(6S)-5,6,7,8-tetrahydrofolate + NADP(+) = 7,8-dihydrofolate + NADPH + H(+)</text>
        <dbReference type="Rhea" id="RHEA:15009"/>
        <dbReference type="ChEBI" id="CHEBI:15378"/>
        <dbReference type="ChEBI" id="CHEBI:57451"/>
        <dbReference type="ChEBI" id="CHEBI:57453"/>
        <dbReference type="ChEBI" id="CHEBI:57783"/>
        <dbReference type="ChEBI" id="CHEBI:58349"/>
        <dbReference type="EC" id="1.5.1.3"/>
    </reaction>
</comment>
<name>A0ABW9ZVR2_9BACT</name>
<keyword evidence="11" id="KW-1185">Reference proteome</keyword>
<dbReference type="Pfam" id="PF00186">
    <property type="entry name" value="DHFR_1"/>
    <property type="match status" value="1"/>
</dbReference>
<evidence type="ECO:0000256" key="4">
    <source>
        <dbReference type="ARBA" id="ARBA00022563"/>
    </source>
</evidence>
<comment type="function">
    <text evidence="7 8">Key enzyme in folate metabolism. Catalyzes an essential reaction for de novo glycine and purine synthesis, and for DNA precursor synthesis.</text>
</comment>
<dbReference type="PANTHER" id="PTHR48069:SF3">
    <property type="entry name" value="DIHYDROFOLATE REDUCTASE"/>
    <property type="match status" value="1"/>
</dbReference>
<dbReference type="PIRSF" id="PIRSF000194">
    <property type="entry name" value="DHFR"/>
    <property type="match status" value="1"/>
</dbReference>
<keyword evidence="5 8" id="KW-0521">NADP</keyword>
<dbReference type="RefSeq" id="WP_161819545.1">
    <property type="nucleotide sequence ID" value="NZ_JAACJS010000015.1"/>
</dbReference>
<evidence type="ECO:0000256" key="5">
    <source>
        <dbReference type="ARBA" id="ARBA00022857"/>
    </source>
</evidence>
<evidence type="ECO:0000256" key="7">
    <source>
        <dbReference type="ARBA" id="ARBA00025067"/>
    </source>
</evidence>
<organism evidence="10 11">
    <name type="scientific">Sediminibacterium roseum</name>
    <dbReference type="NCBI Taxonomy" id="1978412"/>
    <lineage>
        <taxon>Bacteria</taxon>
        <taxon>Pseudomonadati</taxon>
        <taxon>Bacteroidota</taxon>
        <taxon>Chitinophagia</taxon>
        <taxon>Chitinophagales</taxon>
        <taxon>Chitinophagaceae</taxon>
        <taxon>Sediminibacterium</taxon>
    </lineage>
</organism>
<sequence>MVVSLIVAASTNHVIGKNNQLLWSLPNDMKFFKNTTWAMPVLMGRKTFESLGKPLPGRLNIVITRQQGLQLPGATVVHSLDEALKAAAAADYKESFVIGGGEIFKEAMETADKIYLTRVDAVLDGDAFFPELDPSKWKMVSNQSHPADAKHKYAYHFQLWARNNS</sequence>
<feature type="domain" description="DHFR" evidence="9">
    <location>
        <begin position="2"/>
        <end position="162"/>
    </location>
</feature>